<evidence type="ECO:0000256" key="4">
    <source>
        <dbReference type="ARBA" id="ARBA00022695"/>
    </source>
</evidence>
<keyword evidence="2" id="KW-1277">Toxin-antitoxin system</keyword>
<keyword evidence="12" id="KW-1185">Reference proteome</keyword>
<dbReference type="Gene3D" id="3.30.460.10">
    <property type="entry name" value="Beta Polymerase, domain 2"/>
    <property type="match status" value="1"/>
</dbReference>
<sequence>MTKEDILNYLKAHKGELKERFGVLKIGLFGSFARDEQTDDSDIDLAVEIEKNKKSLGNFFAIKRELEGQFGKKVDLGIEATLKPIVREYVKKEIIYA</sequence>
<comment type="similarity">
    <text evidence="9">Belongs to the MntA antitoxin family.</text>
</comment>
<evidence type="ECO:0000313" key="12">
    <source>
        <dbReference type="Proteomes" id="UP000703590"/>
    </source>
</evidence>
<evidence type="ECO:0000256" key="9">
    <source>
        <dbReference type="ARBA" id="ARBA00038276"/>
    </source>
</evidence>
<dbReference type="EMBL" id="JAFHKK010000003">
    <property type="protein sequence ID" value="MBN2963579.1"/>
    <property type="molecule type" value="Genomic_DNA"/>
</dbReference>
<dbReference type="SUPFAM" id="SSF81301">
    <property type="entry name" value="Nucleotidyltransferase"/>
    <property type="match status" value="1"/>
</dbReference>
<proteinExistence type="inferred from homology"/>
<evidence type="ECO:0000256" key="5">
    <source>
        <dbReference type="ARBA" id="ARBA00022723"/>
    </source>
</evidence>
<accession>A0ABS2WQT6</accession>
<dbReference type="InterPro" id="IPR043519">
    <property type="entry name" value="NT_sf"/>
</dbReference>
<evidence type="ECO:0000259" key="10">
    <source>
        <dbReference type="Pfam" id="PF01909"/>
    </source>
</evidence>
<evidence type="ECO:0000256" key="7">
    <source>
        <dbReference type="ARBA" id="ARBA00022840"/>
    </source>
</evidence>
<keyword evidence="7" id="KW-0067">ATP-binding</keyword>
<keyword evidence="4" id="KW-0548">Nucleotidyltransferase</keyword>
<protein>
    <submittedName>
        <fullName evidence="11">Nucleotidyltransferase family protein</fullName>
    </submittedName>
</protein>
<evidence type="ECO:0000256" key="8">
    <source>
        <dbReference type="ARBA" id="ARBA00022842"/>
    </source>
</evidence>
<feature type="domain" description="Polymerase nucleotidyl transferase" evidence="10">
    <location>
        <begin position="11"/>
        <end position="95"/>
    </location>
</feature>
<dbReference type="PANTHER" id="PTHR33571:SF14">
    <property type="entry name" value="PROTEIN ADENYLYLTRANSFERASE MJ0435-RELATED"/>
    <property type="match status" value="1"/>
</dbReference>
<evidence type="ECO:0000256" key="6">
    <source>
        <dbReference type="ARBA" id="ARBA00022741"/>
    </source>
</evidence>
<dbReference type="InterPro" id="IPR052038">
    <property type="entry name" value="Type-VII_TA_antitoxin"/>
</dbReference>
<keyword evidence="3" id="KW-0808">Transferase</keyword>
<comment type="cofactor">
    <cofactor evidence="1">
        <name>Mg(2+)</name>
        <dbReference type="ChEBI" id="CHEBI:18420"/>
    </cofactor>
</comment>
<gene>
    <name evidence="11" type="ORF">JWV37_02205</name>
</gene>
<reference evidence="11 12" key="2">
    <citation type="submission" date="2021-02" db="EMBL/GenBank/DDBJ databases">
        <title>Sulfurospirillum tamanensis sp. nov.</title>
        <authorList>
            <person name="Frolova A."/>
            <person name="Merkel A."/>
            <person name="Slobodkin A."/>
        </authorList>
    </citation>
    <scope>NUCLEOTIDE SEQUENCE [LARGE SCALE GENOMIC DNA]</scope>
    <source>
        <strain evidence="11 12">T05b</strain>
    </source>
</reference>
<dbReference type="PANTHER" id="PTHR33571">
    <property type="entry name" value="SSL8005 PROTEIN"/>
    <property type="match status" value="1"/>
</dbReference>
<evidence type="ECO:0000256" key="3">
    <source>
        <dbReference type="ARBA" id="ARBA00022679"/>
    </source>
</evidence>
<dbReference type="Proteomes" id="UP000703590">
    <property type="component" value="Unassembled WGS sequence"/>
</dbReference>
<comment type="caution">
    <text evidence="11">The sequence shown here is derived from an EMBL/GenBank/DDBJ whole genome shotgun (WGS) entry which is preliminary data.</text>
</comment>
<name>A0ABS2WQT6_9BACT</name>
<evidence type="ECO:0000256" key="1">
    <source>
        <dbReference type="ARBA" id="ARBA00001946"/>
    </source>
</evidence>
<keyword evidence="5" id="KW-0479">Metal-binding</keyword>
<dbReference type="InterPro" id="IPR002934">
    <property type="entry name" value="Polymerase_NTP_transf_dom"/>
</dbReference>
<dbReference type="Pfam" id="PF01909">
    <property type="entry name" value="NTP_transf_2"/>
    <property type="match status" value="1"/>
</dbReference>
<keyword evidence="8" id="KW-0460">Magnesium</keyword>
<dbReference type="RefSeq" id="WP_205458021.1">
    <property type="nucleotide sequence ID" value="NZ_JAFHKK010000003.1"/>
</dbReference>
<evidence type="ECO:0000313" key="11">
    <source>
        <dbReference type="EMBL" id="MBN2963579.1"/>
    </source>
</evidence>
<keyword evidence="6" id="KW-0547">Nucleotide-binding</keyword>
<dbReference type="CDD" id="cd05403">
    <property type="entry name" value="NT_KNTase_like"/>
    <property type="match status" value="1"/>
</dbReference>
<organism evidence="11 12">
    <name type="scientific">Sulfurospirillum tamanense</name>
    <dbReference type="NCBI Taxonomy" id="2813362"/>
    <lineage>
        <taxon>Bacteria</taxon>
        <taxon>Pseudomonadati</taxon>
        <taxon>Campylobacterota</taxon>
        <taxon>Epsilonproteobacteria</taxon>
        <taxon>Campylobacterales</taxon>
        <taxon>Sulfurospirillaceae</taxon>
        <taxon>Sulfurospirillum</taxon>
    </lineage>
</organism>
<evidence type="ECO:0000256" key="2">
    <source>
        <dbReference type="ARBA" id="ARBA00022649"/>
    </source>
</evidence>
<reference evidence="12" key="1">
    <citation type="submission" date="2021-02" db="EMBL/GenBank/DDBJ databases">
        <title>Sulfurospirillum tamanensis sp. nov.</title>
        <authorList>
            <person name="Merkel A.Y."/>
        </authorList>
    </citation>
    <scope>NUCLEOTIDE SEQUENCE [LARGE SCALE GENOMIC DNA]</scope>
    <source>
        <strain evidence="12">T05b</strain>
    </source>
</reference>